<comment type="caution">
    <text evidence="1">The sequence shown here is derived from an EMBL/GenBank/DDBJ whole genome shotgun (WGS) entry which is preliminary data.</text>
</comment>
<accession>A0AAD8PID1</accession>
<evidence type="ECO:0000313" key="2">
    <source>
        <dbReference type="Proteomes" id="UP001230504"/>
    </source>
</evidence>
<dbReference type="Proteomes" id="UP001230504">
    <property type="component" value="Unassembled WGS sequence"/>
</dbReference>
<dbReference type="EMBL" id="JAHLJV010000288">
    <property type="protein sequence ID" value="KAK1561502.1"/>
    <property type="molecule type" value="Genomic_DNA"/>
</dbReference>
<protein>
    <submittedName>
        <fullName evidence="1">Uncharacterized protein</fullName>
    </submittedName>
</protein>
<organism evidence="1 2">
    <name type="scientific">Colletotrichum navitas</name>
    <dbReference type="NCBI Taxonomy" id="681940"/>
    <lineage>
        <taxon>Eukaryota</taxon>
        <taxon>Fungi</taxon>
        <taxon>Dikarya</taxon>
        <taxon>Ascomycota</taxon>
        <taxon>Pezizomycotina</taxon>
        <taxon>Sordariomycetes</taxon>
        <taxon>Hypocreomycetidae</taxon>
        <taxon>Glomerellales</taxon>
        <taxon>Glomerellaceae</taxon>
        <taxon>Colletotrichum</taxon>
        <taxon>Colletotrichum graminicola species complex</taxon>
    </lineage>
</organism>
<reference evidence="1" key="1">
    <citation type="submission" date="2021-06" db="EMBL/GenBank/DDBJ databases">
        <title>Comparative genomics, transcriptomics and evolutionary studies reveal genomic signatures of adaptation to plant cell wall in hemibiotrophic fungi.</title>
        <authorList>
            <consortium name="DOE Joint Genome Institute"/>
            <person name="Baroncelli R."/>
            <person name="Diaz J.F."/>
            <person name="Benocci T."/>
            <person name="Peng M."/>
            <person name="Battaglia E."/>
            <person name="Haridas S."/>
            <person name="Andreopoulos W."/>
            <person name="Labutti K."/>
            <person name="Pangilinan J."/>
            <person name="Floch G.L."/>
            <person name="Makela M.R."/>
            <person name="Henrissat B."/>
            <person name="Grigoriev I.V."/>
            <person name="Crouch J.A."/>
            <person name="De Vries R.P."/>
            <person name="Sukno S.A."/>
            <person name="Thon M.R."/>
        </authorList>
    </citation>
    <scope>NUCLEOTIDE SEQUENCE</scope>
    <source>
        <strain evidence="1">CBS 125086</strain>
    </source>
</reference>
<gene>
    <name evidence="1" type="ORF">LY79DRAFT_595498</name>
</gene>
<dbReference type="GeneID" id="85446024"/>
<sequence>MVAVPKQFREILSKNPDTKVSAYNHGDSLTTFVVAKAKEAKLFRGYTNHSDNNTSAKVGYICVSMDIDGADPDAVFKTIEASTRASMFYASAEISGILGGNNGFLIYTKADAKLNLLKLKGSVFNAEVSLSAQTDLGFKDYSIRGHILGAGFTFGKRISISSPFGSFRIDIGQFFS</sequence>
<dbReference type="AlphaFoldDB" id="A0AAD8PID1"/>
<dbReference type="RefSeq" id="XP_060406688.1">
    <property type="nucleotide sequence ID" value="XM_060561784.1"/>
</dbReference>
<name>A0AAD8PID1_9PEZI</name>
<proteinExistence type="predicted"/>
<keyword evidence="2" id="KW-1185">Reference proteome</keyword>
<evidence type="ECO:0000313" key="1">
    <source>
        <dbReference type="EMBL" id="KAK1561502.1"/>
    </source>
</evidence>